<gene>
    <name evidence="1" type="ORF">RR46_01667</name>
</gene>
<dbReference type="EMBL" id="KQ458665">
    <property type="protein sequence ID" value="KPJ05605.1"/>
    <property type="molecule type" value="Genomic_DNA"/>
</dbReference>
<dbReference type="AlphaFoldDB" id="A0A0N0PAC3"/>
<dbReference type="Proteomes" id="UP000053268">
    <property type="component" value="Unassembled WGS sequence"/>
</dbReference>
<name>A0A0N0PAC3_PAPXU</name>
<sequence>MSPRPPRPQRTLRPLADFFLLLDRTTLMLALHALAYHFNLHHLNLTGFR</sequence>
<evidence type="ECO:0000313" key="2">
    <source>
        <dbReference type="Proteomes" id="UP000053268"/>
    </source>
</evidence>
<accession>A0A0N0PAC3</accession>
<organism evidence="1 2">
    <name type="scientific">Papilio xuthus</name>
    <name type="common">Asian swallowtail butterfly</name>
    <dbReference type="NCBI Taxonomy" id="66420"/>
    <lineage>
        <taxon>Eukaryota</taxon>
        <taxon>Metazoa</taxon>
        <taxon>Ecdysozoa</taxon>
        <taxon>Arthropoda</taxon>
        <taxon>Hexapoda</taxon>
        <taxon>Insecta</taxon>
        <taxon>Pterygota</taxon>
        <taxon>Neoptera</taxon>
        <taxon>Endopterygota</taxon>
        <taxon>Lepidoptera</taxon>
        <taxon>Glossata</taxon>
        <taxon>Ditrysia</taxon>
        <taxon>Papilionoidea</taxon>
        <taxon>Papilionidae</taxon>
        <taxon>Papilioninae</taxon>
        <taxon>Papilio</taxon>
    </lineage>
</organism>
<keyword evidence="2" id="KW-1185">Reference proteome</keyword>
<reference evidence="1 2" key="1">
    <citation type="journal article" date="2015" name="Nat. Commun.">
        <title>Outbred genome sequencing and CRISPR/Cas9 gene editing in butterflies.</title>
        <authorList>
            <person name="Li X."/>
            <person name="Fan D."/>
            <person name="Zhang W."/>
            <person name="Liu G."/>
            <person name="Zhang L."/>
            <person name="Zhao L."/>
            <person name="Fang X."/>
            <person name="Chen L."/>
            <person name="Dong Y."/>
            <person name="Chen Y."/>
            <person name="Ding Y."/>
            <person name="Zhao R."/>
            <person name="Feng M."/>
            <person name="Zhu Y."/>
            <person name="Feng Y."/>
            <person name="Jiang X."/>
            <person name="Zhu D."/>
            <person name="Xiang H."/>
            <person name="Feng X."/>
            <person name="Li S."/>
            <person name="Wang J."/>
            <person name="Zhang G."/>
            <person name="Kronforst M.R."/>
            <person name="Wang W."/>
        </authorList>
    </citation>
    <scope>NUCLEOTIDE SEQUENCE [LARGE SCALE GENOMIC DNA]</scope>
    <source>
        <strain evidence="1">Ya'a_city_454_Px</strain>
        <tissue evidence="1">Whole body</tissue>
    </source>
</reference>
<evidence type="ECO:0000313" key="1">
    <source>
        <dbReference type="EMBL" id="KPJ05605.1"/>
    </source>
</evidence>
<proteinExistence type="predicted"/>
<protein>
    <submittedName>
        <fullName evidence="1">Uncharacterized protein</fullName>
    </submittedName>
</protein>